<dbReference type="InterPro" id="IPR013083">
    <property type="entry name" value="Znf_RING/FYVE/PHD"/>
</dbReference>
<dbReference type="GO" id="GO:0006357">
    <property type="term" value="P:regulation of transcription by RNA polymerase II"/>
    <property type="evidence" value="ECO:0000318"/>
    <property type="project" value="GO_Central"/>
</dbReference>
<dbReference type="AlphaFoldDB" id="W1PX93"/>
<reference evidence="9" key="1">
    <citation type="journal article" date="2013" name="Science">
        <title>The Amborella genome and the evolution of flowering plants.</title>
        <authorList>
            <consortium name="Amborella Genome Project"/>
        </authorList>
    </citation>
    <scope>NUCLEOTIDE SEQUENCE [LARGE SCALE GENOMIC DNA]</scope>
</reference>
<evidence type="ECO:0000256" key="1">
    <source>
        <dbReference type="ARBA" id="ARBA00022723"/>
    </source>
</evidence>
<dbReference type="Gene3D" id="3.30.40.10">
    <property type="entry name" value="Zinc/RING finger domain, C3HC4 (zinc finger)"/>
    <property type="match status" value="1"/>
</dbReference>
<dbReference type="InterPro" id="IPR000949">
    <property type="entry name" value="ELM2_dom"/>
</dbReference>
<keyword evidence="1" id="KW-0479">Metal-binding</keyword>
<keyword evidence="4" id="KW-0539">Nucleus</keyword>
<evidence type="ECO:0000313" key="9">
    <source>
        <dbReference type="Proteomes" id="UP000017836"/>
    </source>
</evidence>
<dbReference type="PROSITE" id="PS50016">
    <property type="entry name" value="ZF_PHD_2"/>
    <property type="match status" value="1"/>
</dbReference>
<sequence>MWKSLAILERSLEDAHTLHDLNKCKTETAMLSSLPGFIPADLSFVSDHGKDQHVDLIYNLRTGKKHALSKCDSDSLSGAPPKCNSNALSGFPSTSCSLSSVSSFSTSPKPSMSSHVYKRRKLPKNFPTDLSEQSSKCSSMESIYDSDLCSEMLTLDVKKDGIPEPNIRGSLFGVKAIDQPLPVFSNDLSYGTWKLDEKFISQSKIDIGGERRHDEGLMVSSARRLDQDLCINGNSPYSILDSDLAPTDHEAAVAGDCVSKLRGPSNIGGYRTTNEVVISTLEIYGLLGGLRLDEECASTEVYGYLMQCKICGGAENSLKMLICDMCEEACHVSCCNHRAKKIPVDDWYCQDCLRKKSKPMVKVSTMNSDKDLKENHEIWRKDSKSDVFSSMLQDTEPYDTQVRIGSAFQADVPDWSGPSLDDSDYTGVPLDIKYDRNDFLNTWDPCQSFALIRIGNWIQCREVLYEDLGQSRDKQNLKGVVCGKWRRARLSDVQTDDWDCSCSVLWDPLHADCAVPQELPTDEILEHLKYVKSHFLFCSSHVSHKIASMCGLHNMRLGLGNGGILLIASFERGVQKIQLATSSSLDPPSLVQSGVSAVRNHPSAGFDLSIMFWHMVSSALVLGDVFTSMPSIPHPLLLWFYLLSNLVTEMPCSVDERRPWLQLLRL</sequence>
<evidence type="ECO:0000313" key="8">
    <source>
        <dbReference type="EMBL" id="ERN12466.1"/>
    </source>
</evidence>
<keyword evidence="9" id="KW-1185">Reference proteome</keyword>
<evidence type="ECO:0000256" key="5">
    <source>
        <dbReference type="PROSITE-ProRule" id="PRU00146"/>
    </source>
</evidence>
<evidence type="ECO:0000256" key="4">
    <source>
        <dbReference type="ARBA" id="ARBA00023242"/>
    </source>
</evidence>
<dbReference type="Gene3D" id="3.30.40.100">
    <property type="match status" value="1"/>
</dbReference>
<organism evidence="8 9">
    <name type="scientific">Amborella trichopoda</name>
    <dbReference type="NCBI Taxonomy" id="13333"/>
    <lineage>
        <taxon>Eukaryota</taxon>
        <taxon>Viridiplantae</taxon>
        <taxon>Streptophyta</taxon>
        <taxon>Embryophyta</taxon>
        <taxon>Tracheophyta</taxon>
        <taxon>Spermatophyta</taxon>
        <taxon>Magnoliopsida</taxon>
        <taxon>Amborellales</taxon>
        <taxon>Amborellaceae</taxon>
        <taxon>Amborella</taxon>
    </lineage>
</organism>
<keyword evidence="3" id="KW-0862">Zinc</keyword>
<dbReference type="InterPro" id="IPR047171">
    <property type="entry name" value="BAZ1A"/>
</dbReference>
<evidence type="ECO:0000256" key="2">
    <source>
        <dbReference type="ARBA" id="ARBA00022771"/>
    </source>
</evidence>
<feature type="domain" description="CW-type" evidence="7">
    <location>
        <begin position="451"/>
        <end position="521"/>
    </location>
</feature>
<proteinExistence type="predicted"/>
<protein>
    <recommendedName>
        <fullName evidence="10">PHD-type domain-containing protein</fullName>
    </recommendedName>
</protein>
<dbReference type="FunFam" id="3.30.40.100:FF:000005">
    <property type="entry name" value="uncharacterized protein LOC106759733 isoform X4"/>
    <property type="match status" value="1"/>
</dbReference>
<dbReference type="SUPFAM" id="SSF57903">
    <property type="entry name" value="FYVE/PHD zinc finger"/>
    <property type="match status" value="1"/>
</dbReference>
<evidence type="ECO:0000256" key="3">
    <source>
        <dbReference type="ARBA" id="ARBA00022833"/>
    </source>
</evidence>
<dbReference type="GO" id="GO:0003682">
    <property type="term" value="F:chromatin binding"/>
    <property type="evidence" value="ECO:0000318"/>
    <property type="project" value="GO_Central"/>
</dbReference>
<evidence type="ECO:0000259" key="6">
    <source>
        <dbReference type="PROSITE" id="PS50016"/>
    </source>
</evidence>
<dbReference type="PROSITE" id="PS51050">
    <property type="entry name" value="ZF_CW"/>
    <property type="match status" value="1"/>
</dbReference>
<keyword evidence="2 5" id="KW-0863">Zinc-finger</keyword>
<dbReference type="GO" id="GO:0003712">
    <property type="term" value="F:transcription coregulator activity"/>
    <property type="evidence" value="ECO:0000318"/>
    <property type="project" value="GO_Central"/>
</dbReference>
<dbReference type="Pfam" id="PF00628">
    <property type="entry name" value="PHD"/>
    <property type="match status" value="1"/>
</dbReference>
<dbReference type="GO" id="GO:0004402">
    <property type="term" value="F:histone acetyltransferase activity"/>
    <property type="evidence" value="ECO:0000318"/>
    <property type="project" value="GO_Central"/>
</dbReference>
<dbReference type="EMBL" id="KI392614">
    <property type="protein sequence ID" value="ERN12466.1"/>
    <property type="molecule type" value="Genomic_DNA"/>
</dbReference>
<dbReference type="InterPro" id="IPR011011">
    <property type="entry name" value="Znf_FYVE_PHD"/>
</dbReference>
<dbReference type="GO" id="GO:0000785">
    <property type="term" value="C:chromatin"/>
    <property type="evidence" value="ECO:0000318"/>
    <property type="project" value="GO_Central"/>
</dbReference>
<evidence type="ECO:0008006" key="10">
    <source>
        <dbReference type="Google" id="ProtNLM"/>
    </source>
</evidence>
<dbReference type="Proteomes" id="UP000017836">
    <property type="component" value="Unassembled WGS sequence"/>
</dbReference>
<dbReference type="PANTHER" id="PTHR46510:SF1">
    <property type="entry name" value="BROMODOMAIN ADJACENT TO ZINC FINGER DOMAIN PROTEIN 1A"/>
    <property type="match status" value="1"/>
</dbReference>
<dbReference type="Pfam" id="PF01448">
    <property type="entry name" value="ELM2"/>
    <property type="match status" value="1"/>
</dbReference>
<dbReference type="SMART" id="SM00249">
    <property type="entry name" value="PHD"/>
    <property type="match status" value="1"/>
</dbReference>
<dbReference type="eggNOG" id="ENOG502QR8P">
    <property type="taxonomic scope" value="Eukaryota"/>
</dbReference>
<dbReference type="Gramene" id="ERN12466">
    <property type="protein sequence ID" value="ERN12466"/>
    <property type="gene ID" value="AMTR_s00025p00159120"/>
</dbReference>
<dbReference type="GO" id="GO:0008270">
    <property type="term" value="F:zinc ion binding"/>
    <property type="evidence" value="ECO:0007669"/>
    <property type="project" value="UniProtKB-KW"/>
</dbReference>
<dbReference type="InterPro" id="IPR001965">
    <property type="entry name" value="Znf_PHD"/>
</dbReference>
<evidence type="ECO:0000259" key="7">
    <source>
        <dbReference type="PROSITE" id="PS51050"/>
    </source>
</evidence>
<dbReference type="InterPro" id="IPR011124">
    <property type="entry name" value="Znf_CW"/>
</dbReference>
<feature type="domain" description="PHD-type" evidence="6">
    <location>
        <begin position="305"/>
        <end position="355"/>
    </location>
</feature>
<dbReference type="HOGENOM" id="CLU_412441_0_0_1"/>
<dbReference type="PANTHER" id="PTHR46510">
    <property type="entry name" value="BROMODOMAIN ADJACENT TO ZINC FINGER DOMAIN PROTEIN 1A"/>
    <property type="match status" value="1"/>
</dbReference>
<dbReference type="InterPro" id="IPR019787">
    <property type="entry name" value="Znf_PHD-finger"/>
</dbReference>
<accession>W1PX93</accession>
<name>W1PX93_AMBTC</name>
<gene>
    <name evidence="8" type="ORF">AMTR_s00025p00159120</name>
</gene>
<dbReference type="GO" id="GO:0005634">
    <property type="term" value="C:nucleus"/>
    <property type="evidence" value="ECO:0000318"/>
    <property type="project" value="GO_Central"/>
</dbReference>